<accession>A0A0D6JVI3</accession>
<evidence type="ECO:0000313" key="3">
    <source>
        <dbReference type="Proteomes" id="UP000198902"/>
    </source>
</evidence>
<gene>
    <name evidence="2" type="ORF">BN996_03152</name>
</gene>
<organism evidence="2 3">
    <name type="scientific">Haloferax massiliensis</name>
    <dbReference type="NCBI Taxonomy" id="1476858"/>
    <lineage>
        <taxon>Archaea</taxon>
        <taxon>Methanobacteriati</taxon>
        <taxon>Methanobacteriota</taxon>
        <taxon>Stenosarchaea group</taxon>
        <taxon>Halobacteria</taxon>
        <taxon>Halobacteriales</taxon>
        <taxon>Haloferacaceae</taxon>
        <taxon>Haloferax</taxon>
    </lineage>
</organism>
<proteinExistence type="predicted"/>
<name>A0A0D6JVI3_9EURY</name>
<evidence type="ECO:0000256" key="1">
    <source>
        <dbReference type="SAM" id="MobiDB-lite"/>
    </source>
</evidence>
<sequence>MQVFDEPTNSPGSEDGRPGNGDRNEVVPA</sequence>
<dbReference type="Proteomes" id="UP000198902">
    <property type="component" value="Unassembled WGS sequence"/>
</dbReference>
<evidence type="ECO:0000313" key="2">
    <source>
        <dbReference type="EMBL" id="CQR52467.1"/>
    </source>
</evidence>
<feature type="compositionally biased region" description="Basic and acidic residues" evidence="1">
    <location>
        <begin position="14"/>
        <end position="29"/>
    </location>
</feature>
<dbReference type="EMBL" id="CSTE01000004">
    <property type="protein sequence ID" value="CQR52467.1"/>
    <property type="molecule type" value="Genomic_DNA"/>
</dbReference>
<protein>
    <submittedName>
        <fullName evidence="2">Uncharacterized protein</fullName>
    </submittedName>
</protein>
<dbReference type="AlphaFoldDB" id="A0A0D6JVI3"/>
<reference evidence="3" key="1">
    <citation type="submission" date="2015-03" db="EMBL/GenBank/DDBJ databases">
        <authorList>
            <person name="Urmite Genomes"/>
        </authorList>
    </citation>
    <scope>NUCLEOTIDE SEQUENCE [LARGE SCALE GENOMIC DNA]</scope>
    <source>
        <strain evidence="3">Arc-Hr</strain>
    </source>
</reference>
<feature type="region of interest" description="Disordered" evidence="1">
    <location>
        <begin position="1"/>
        <end position="29"/>
    </location>
</feature>
<keyword evidence="3" id="KW-1185">Reference proteome</keyword>